<reference evidence="1" key="1">
    <citation type="journal article" date="2011" name="PLoS Biol.">
        <title>Gene gain and loss during evolution of obligate parasitism in the white rust pathogen of Arabidopsis thaliana.</title>
        <authorList>
            <person name="Kemen E."/>
            <person name="Gardiner A."/>
            <person name="Schultz-Larsen T."/>
            <person name="Kemen A.C."/>
            <person name="Balmuth A.L."/>
            <person name="Robert-Seilaniantz A."/>
            <person name="Bailey K."/>
            <person name="Holub E."/>
            <person name="Studholme D.J."/>
            <person name="Maclean D."/>
            <person name="Jones J.D."/>
        </authorList>
    </citation>
    <scope>NUCLEOTIDE SEQUENCE</scope>
</reference>
<dbReference type="AlphaFoldDB" id="F0W445"/>
<dbReference type="HOGENOM" id="CLU_2799275_0_0_1"/>
<gene>
    <name evidence="1" type="primary">AlNc14C15G1727</name>
    <name evidence="1" type="ORF">ALNC14_019850</name>
</gene>
<protein>
    <submittedName>
        <fullName evidence="1">AlNc14C15G1727 protein</fullName>
    </submittedName>
</protein>
<reference evidence="1" key="2">
    <citation type="submission" date="2011-02" db="EMBL/GenBank/DDBJ databases">
        <authorList>
            <person name="MacLean D."/>
        </authorList>
    </citation>
    <scope>NUCLEOTIDE SEQUENCE</scope>
</reference>
<evidence type="ECO:0000313" key="1">
    <source>
        <dbReference type="EMBL" id="CCA15842.1"/>
    </source>
</evidence>
<dbReference type="EMBL" id="FR824060">
    <property type="protein sequence ID" value="CCA15842.1"/>
    <property type="molecule type" value="Genomic_DNA"/>
</dbReference>
<name>F0W445_9STRA</name>
<proteinExistence type="predicted"/>
<accession>F0W445</accession>
<sequence>MMSPCHSDCVWSHSRSVFTSLPEVETLLYLRDVLERLSANNWLFSSAKYLALKVSVSVGVCLTAKGRDQ</sequence>
<organism evidence="1">
    <name type="scientific">Albugo laibachii Nc14</name>
    <dbReference type="NCBI Taxonomy" id="890382"/>
    <lineage>
        <taxon>Eukaryota</taxon>
        <taxon>Sar</taxon>
        <taxon>Stramenopiles</taxon>
        <taxon>Oomycota</taxon>
        <taxon>Peronosporomycetes</taxon>
        <taxon>Albuginales</taxon>
        <taxon>Albuginaceae</taxon>
        <taxon>Albugo</taxon>
    </lineage>
</organism>